<dbReference type="AlphaFoldDB" id="A0A1F4NSL3"/>
<accession>A0A1F4NSL3</accession>
<dbReference type="EMBL" id="META01000003">
    <property type="protein sequence ID" value="OGB74247.1"/>
    <property type="molecule type" value="Genomic_DNA"/>
</dbReference>
<feature type="coiled-coil region" evidence="1">
    <location>
        <begin position="662"/>
        <end position="692"/>
    </location>
</feature>
<organism evidence="3 4">
    <name type="scientific">candidate division Kazan bacterium RBG_13_50_9</name>
    <dbReference type="NCBI Taxonomy" id="1798535"/>
    <lineage>
        <taxon>Bacteria</taxon>
        <taxon>Bacteria division Kazan-3B-28</taxon>
    </lineage>
</organism>
<dbReference type="Proteomes" id="UP000176651">
    <property type="component" value="Unassembled WGS sequence"/>
</dbReference>
<keyword evidence="1" id="KW-0175">Coiled coil</keyword>
<sequence length="729" mass="83637">MAEAEGTRPDQNPEGEEPTNPQPTGERGGSEEGGPPQGEGTSRRQGRSPRSPERDRGREHGRTRQEQGRQPTSLEQENQRLARENQGLRNRLSRVEQELESVQGERDAARAQMAQMERRMTQLEQELTRVQEQLQLAIDVRKIIGIHPEQTETRARASETVNRNVETVMQRINQGEGREQVMPEAVRIRREQQERETLTLPEFHPETYFPVPSNETFDPNRPFAERSAGMSAKSQLVHTMYRTGYGGRGLRGEEIYNVESRLTNFQAVERQALLDYHAQLLIAIPERGGNLDSPQSLQLIRNRMVEAKRALERHLIANYAGKVNQERRSNWWLRFMNFLNSDIAERRTIGDAMDIVTMNGGNLENALAAVENLRTDRIVAMMNAHVRRAIKKSLDWSQEGYMVPDSALYDRHQTYRILQDEYLQRMAREISRPTEGASAELTLPTDRAIVVRILGFQRDRLETIETSDTRRRWHGLYGRLITFGTLALVSGLLISNLISRQAEQSSESRYIQRPVATQSQAQEQIAPAPADSEADQEDTAEETRIDIGGGEELVYDHRTKESRIESVPSPLPLAPTSEATTETMDKTHRVMAQAQVYQTSPEKERIEFDSRRENLTRLSNTYDQLSSEEQERFNAHLQKNYPAAGVHEGESVPKYIDRLSGEITHEEEEATLNNALRNLEEASQQAAIESQDAHWKEYWDDNIERWNDWNKKHNLPEIEHPFQEGDEEA</sequence>
<evidence type="ECO:0000256" key="2">
    <source>
        <dbReference type="SAM" id="MobiDB-lite"/>
    </source>
</evidence>
<dbReference type="Gene3D" id="6.10.250.3110">
    <property type="match status" value="1"/>
</dbReference>
<evidence type="ECO:0000313" key="4">
    <source>
        <dbReference type="Proteomes" id="UP000176651"/>
    </source>
</evidence>
<feature type="compositionally biased region" description="Basic and acidic residues" evidence="2">
    <location>
        <begin position="50"/>
        <end position="67"/>
    </location>
</feature>
<reference evidence="3 4" key="1">
    <citation type="journal article" date="2016" name="Nat. Commun.">
        <title>Thousands of microbial genomes shed light on interconnected biogeochemical processes in an aquifer system.</title>
        <authorList>
            <person name="Anantharaman K."/>
            <person name="Brown C.T."/>
            <person name="Hug L.A."/>
            <person name="Sharon I."/>
            <person name="Castelle C.J."/>
            <person name="Probst A.J."/>
            <person name="Thomas B.C."/>
            <person name="Singh A."/>
            <person name="Wilkins M.J."/>
            <person name="Karaoz U."/>
            <person name="Brodie E.L."/>
            <person name="Williams K.H."/>
            <person name="Hubbard S.S."/>
            <person name="Banfield J.F."/>
        </authorList>
    </citation>
    <scope>NUCLEOTIDE SEQUENCE [LARGE SCALE GENOMIC DNA]</scope>
</reference>
<dbReference type="STRING" id="1798535.A2V68_00565"/>
<feature type="region of interest" description="Disordered" evidence="2">
    <location>
        <begin position="1"/>
        <end position="90"/>
    </location>
</feature>
<name>A0A1F4NSL3_UNCK3</name>
<feature type="region of interest" description="Disordered" evidence="2">
    <location>
        <begin position="505"/>
        <end position="551"/>
    </location>
</feature>
<feature type="compositionally biased region" description="Polar residues" evidence="2">
    <location>
        <begin position="505"/>
        <end position="523"/>
    </location>
</feature>
<evidence type="ECO:0000313" key="3">
    <source>
        <dbReference type="EMBL" id="OGB74247.1"/>
    </source>
</evidence>
<evidence type="ECO:0000256" key="1">
    <source>
        <dbReference type="SAM" id="Coils"/>
    </source>
</evidence>
<protein>
    <submittedName>
        <fullName evidence="3">Uncharacterized protein</fullName>
    </submittedName>
</protein>
<comment type="caution">
    <text evidence="3">The sequence shown here is derived from an EMBL/GenBank/DDBJ whole genome shotgun (WGS) entry which is preliminary data.</text>
</comment>
<proteinExistence type="predicted"/>
<gene>
    <name evidence="3" type="ORF">A2V68_00565</name>
</gene>